<gene>
    <name evidence="2" type="ORF">OVA965_LOCUS20278</name>
    <name evidence="3" type="ORF">TMI583_LOCUS20611</name>
</gene>
<dbReference type="EMBL" id="CAJNOK010010726">
    <property type="protein sequence ID" value="CAF1123116.1"/>
    <property type="molecule type" value="Genomic_DNA"/>
</dbReference>
<protein>
    <submittedName>
        <fullName evidence="3">Uncharacterized protein</fullName>
    </submittedName>
</protein>
<evidence type="ECO:0000313" key="2">
    <source>
        <dbReference type="EMBL" id="CAF1123116.1"/>
    </source>
</evidence>
<comment type="caution">
    <text evidence="3">The sequence shown here is derived from an EMBL/GenBank/DDBJ whole genome shotgun (WGS) entry which is preliminary data.</text>
</comment>
<evidence type="ECO:0000313" key="4">
    <source>
        <dbReference type="Proteomes" id="UP000682733"/>
    </source>
</evidence>
<evidence type="ECO:0000313" key="3">
    <source>
        <dbReference type="EMBL" id="CAF3898925.1"/>
    </source>
</evidence>
<feature type="region of interest" description="Disordered" evidence="1">
    <location>
        <begin position="233"/>
        <end position="271"/>
    </location>
</feature>
<reference evidence="3" key="1">
    <citation type="submission" date="2021-02" db="EMBL/GenBank/DDBJ databases">
        <authorList>
            <person name="Nowell W R."/>
        </authorList>
    </citation>
    <scope>NUCLEOTIDE SEQUENCE</scope>
</reference>
<name>A0A8S2LGD3_9BILA</name>
<sequence length="292" mass="33201">MSMESNSVLVSSTSAKHPLSSGDSSPIDNKKLKNEELDQARSTLFDLFQRDPSLLSQIAAMAKTAEDNNQALQVEQVVNVVQNDFALAISKLNERVDVVQTKIKSHDSDIEEAQRYSRSFCLRVYGVRLIQNENNITLRDWLYDFFENTLGVQLENNIEYCHRSRSSLNQATSSASTRSPAIVVRFISRFDRHAVVSSLGHLKKQNTGITITKDLTPETLKLFHETRNKLNGEEKKTCHYSKQDESSKHNGPAKVDDDETKENKLQKVGKKSSELLMLEKDLLNYPLEKRNR</sequence>
<evidence type="ECO:0000256" key="1">
    <source>
        <dbReference type="SAM" id="MobiDB-lite"/>
    </source>
</evidence>
<dbReference type="Proteomes" id="UP000682733">
    <property type="component" value="Unassembled WGS sequence"/>
</dbReference>
<proteinExistence type="predicted"/>
<dbReference type="EMBL" id="CAJOBA010018261">
    <property type="protein sequence ID" value="CAF3898925.1"/>
    <property type="molecule type" value="Genomic_DNA"/>
</dbReference>
<dbReference type="AlphaFoldDB" id="A0A8S2LGD3"/>
<dbReference type="Proteomes" id="UP000677228">
    <property type="component" value="Unassembled WGS sequence"/>
</dbReference>
<feature type="compositionally biased region" description="Basic and acidic residues" evidence="1">
    <location>
        <begin position="261"/>
        <end position="271"/>
    </location>
</feature>
<accession>A0A8S2LGD3</accession>
<feature type="region of interest" description="Disordered" evidence="1">
    <location>
        <begin position="1"/>
        <end position="30"/>
    </location>
</feature>
<feature type="compositionally biased region" description="Basic and acidic residues" evidence="1">
    <location>
        <begin position="233"/>
        <end position="248"/>
    </location>
</feature>
<organism evidence="3 4">
    <name type="scientific">Didymodactylos carnosus</name>
    <dbReference type="NCBI Taxonomy" id="1234261"/>
    <lineage>
        <taxon>Eukaryota</taxon>
        <taxon>Metazoa</taxon>
        <taxon>Spiralia</taxon>
        <taxon>Gnathifera</taxon>
        <taxon>Rotifera</taxon>
        <taxon>Eurotatoria</taxon>
        <taxon>Bdelloidea</taxon>
        <taxon>Philodinida</taxon>
        <taxon>Philodinidae</taxon>
        <taxon>Didymodactylos</taxon>
    </lineage>
</organism>
<feature type="compositionally biased region" description="Polar residues" evidence="1">
    <location>
        <begin position="1"/>
        <end position="27"/>
    </location>
</feature>